<feature type="domain" description="Glycosyl transferase family 1" evidence="1">
    <location>
        <begin position="217"/>
        <end position="379"/>
    </location>
</feature>
<evidence type="ECO:0000259" key="1">
    <source>
        <dbReference type="Pfam" id="PF00534"/>
    </source>
</evidence>
<dbReference type="EMBL" id="UOGK01000571">
    <property type="protein sequence ID" value="VAX41627.1"/>
    <property type="molecule type" value="Genomic_DNA"/>
</dbReference>
<dbReference type="Gene3D" id="3.40.50.2000">
    <property type="entry name" value="Glycogen Phosphorylase B"/>
    <property type="match status" value="2"/>
</dbReference>
<evidence type="ECO:0000259" key="2">
    <source>
        <dbReference type="Pfam" id="PF13439"/>
    </source>
</evidence>
<evidence type="ECO:0000313" key="3">
    <source>
        <dbReference type="EMBL" id="VAX41627.1"/>
    </source>
</evidence>
<proteinExistence type="predicted"/>
<dbReference type="PANTHER" id="PTHR45947">
    <property type="entry name" value="SULFOQUINOVOSYL TRANSFERASE SQD2"/>
    <property type="match status" value="1"/>
</dbReference>
<dbReference type="AlphaFoldDB" id="A0A3B1E8L6"/>
<gene>
    <name evidence="3" type="ORF">MNBD_PLANCTO03-2306</name>
</gene>
<reference evidence="3" key="1">
    <citation type="submission" date="2018-06" db="EMBL/GenBank/DDBJ databases">
        <authorList>
            <person name="Zhirakovskaya E."/>
        </authorList>
    </citation>
    <scope>NUCLEOTIDE SEQUENCE</scope>
</reference>
<dbReference type="CDD" id="cd03801">
    <property type="entry name" value="GT4_PimA-like"/>
    <property type="match status" value="1"/>
</dbReference>
<dbReference type="InterPro" id="IPR001296">
    <property type="entry name" value="Glyco_trans_1"/>
</dbReference>
<dbReference type="PANTHER" id="PTHR45947:SF14">
    <property type="entry name" value="SLL1723 PROTEIN"/>
    <property type="match status" value="1"/>
</dbReference>
<keyword evidence="3" id="KW-0808">Transferase</keyword>
<name>A0A3B1E8L6_9ZZZZ</name>
<dbReference type="Pfam" id="PF00534">
    <property type="entry name" value="Glycos_transf_1"/>
    <property type="match status" value="1"/>
</dbReference>
<sequence length="407" mass="44601">MPDSRSAPRVGYVLKRYPRLSETFILNELLAHEAAGLELHIFSLRTPEPGPHHEDVSRVRARVTYLPEEPITVRAYGEALLGAAEVLDPEESTFAFRDSKYTWSLWQAGQIARAVRERGITHLHAHFATEATAMARLAAAQTGVSYSFTAHAKDIFHESVDMPRLRRFARDASAIVTVSDFNVAHLNRVLDGDACPIHRVYNGLDLSAFPVARGEREPGLIVAVGRLVEKKGFDDLLLACAIMKQAGWDFRCVIIGDGEQREPLEAQRTALGLQDRVEMLGPRPRDEVVAMVSKATVMAAPCVVGEDGNRDGLPTVLLEAMALGTPCVSTPVTGIPEVVRDGETGLLVPEREPQALADALGRVLDDRELAHAFARNARRLIEQSFDLHQNTAEIRSIFTAAAMAGAH</sequence>
<dbReference type="SUPFAM" id="SSF53756">
    <property type="entry name" value="UDP-Glycosyltransferase/glycogen phosphorylase"/>
    <property type="match status" value="1"/>
</dbReference>
<accession>A0A3B1E8L6</accession>
<feature type="domain" description="Glycosyltransferase subfamily 4-like N-terminal" evidence="2">
    <location>
        <begin position="22"/>
        <end position="207"/>
    </location>
</feature>
<protein>
    <submittedName>
        <fullName evidence="3">Glycosyltransferase</fullName>
    </submittedName>
</protein>
<organism evidence="3">
    <name type="scientific">hydrothermal vent metagenome</name>
    <dbReference type="NCBI Taxonomy" id="652676"/>
    <lineage>
        <taxon>unclassified sequences</taxon>
        <taxon>metagenomes</taxon>
        <taxon>ecological metagenomes</taxon>
    </lineage>
</organism>
<dbReference type="InterPro" id="IPR028098">
    <property type="entry name" value="Glyco_trans_4-like_N"/>
</dbReference>
<dbReference type="InterPro" id="IPR050194">
    <property type="entry name" value="Glycosyltransferase_grp1"/>
</dbReference>
<dbReference type="GO" id="GO:0016757">
    <property type="term" value="F:glycosyltransferase activity"/>
    <property type="evidence" value="ECO:0007669"/>
    <property type="project" value="InterPro"/>
</dbReference>
<dbReference type="Pfam" id="PF13439">
    <property type="entry name" value="Glyco_transf_4"/>
    <property type="match status" value="1"/>
</dbReference>